<dbReference type="EMBL" id="NIDE01000007">
    <property type="protein sequence ID" value="OWK40812.1"/>
    <property type="molecule type" value="Genomic_DNA"/>
</dbReference>
<dbReference type="Gene3D" id="2.130.10.130">
    <property type="entry name" value="Integrin alpha, N-terminal"/>
    <property type="match status" value="1"/>
</dbReference>
<keyword evidence="3" id="KW-1185">Reference proteome</keyword>
<feature type="compositionally biased region" description="Pro residues" evidence="1">
    <location>
        <begin position="917"/>
        <end position="939"/>
    </location>
</feature>
<reference evidence="3" key="1">
    <citation type="submission" date="2017-06" db="EMBL/GenBank/DDBJ databases">
        <title>Genome analysis of Fimbriiglobus ruber SP5, the first member of the order Planctomycetales with confirmed chitinolytic capability.</title>
        <authorList>
            <person name="Ravin N.V."/>
            <person name="Rakitin A.L."/>
            <person name="Ivanova A.A."/>
            <person name="Beletsky A.V."/>
            <person name="Kulichevskaya I.S."/>
            <person name="Mardanov A.V."/>
            <person name="Dedysh S.N."/>
        </authorList>
    </citation>
    <scope>NUCLEOTIDE SEQUENCE [LARGE SCALE GENOMIC DNA]</scope>
    <source>
        <strain evidence="3">SP5</strain>
    </source>
</reference>
<dbReference type="InterPro" id="IPR013431">
    <property type="entry name" value="Delta_60_rpt"/>
</dbReference>
<evidence type="ECO:0000313" key="2">
    <source>
        <dbReference type="EMBL" id="OWK40812.1"/>
    </source>
</evidence>
<gene>
    <name evidence="2" type="ORF">FRUB_04704</name>
</gene>
<dbReference type="SUPFAM" id="SSF63829">
    <property type="entry name" value="Calcium-dependent phosphotriesterase"/>
    <property type="match status" value="2"/>
</dbReference>
<dbReference type="SUPFAM" id="SSF69318">
    <property type="entry name" value="Integrin alpha N-terminal domain"/>
    <property type="match status" value="1"/>
</dbReference>
<dbReference type="Proteomes" id="UP000214646">
    <property type="component" value="Unassembled WGS sequence"/>
</dbReference>
<name>A0A225DHA8_9BACT</name>
<accession>A0A225DHA8</accession>
<protein>
    <submittedName>
        <fullName evidence="2">Ribose ABC transport system, periplasmic ribose-binding protein RbsB</fullName>
    </submittedName>
</protein>
<evidence type="ECO:0000256" key="1">
    <source>
        <dbReference type="SAM" id="MobiDB-lite"/>
    </source>
</evidence>
<dbReference type="OrthoDB" id="292220at2"/>
<dbReference type="InterPro" id="IPR028994">
    <property type="entry name" value="Integrin_alpha_N"/>
</dbReference>
<comment type="caution">
    <text evidence="2">The sequence shown here is derived from an EMBL/GenBank/DDBJ whole genome shotgun (WGS) entry which is preliminary data.</text>
</comment>
<proteinExistence type="predicted"/>
<evidence type="ECO:0000313" key="3">
    <source>
        <dbReference type="Proteomes" id="UP000214646"/>
    </source>
</evidence>
<organism evidence="2 3">
    <name type="scientific">Fimbriiglobus ruber</name>
    <dbReference type="NCBI Taxonomy" id="1908690"/>
    <lineage>
        <taxon>Bacteria</taxon>
        <taxon>Pseudomonadati</taxon>
        <taxon>Planctomycetota</taxon>
        <taxon>Planctomycetia</taxon>
        <taxon>Gemmatales</taxon>
        <taxon>Gemmataceae</taxon>
        <taxon>Fimbriiglobus</taxon>
    </lineage>
</organism>
<dbReference type="AlphaFoldDB" id="A0A225DHA8"/>
<feature type="region of interest" description="Disordered" evidence="1">
    <location>
        <begin position="911"/>
        <end position="942"/>
    </location>
</feature>
<dbReference type="NCBIfam" id="TIGR02608">
    <property type="entry name" value="delta_60_rpt"/>
    <property type="match status" value="12"/>
</dbReference>
<dbReference type="RefSeq" id="WP_088255792.1">
    <property type="nucleotide sequence ID" value="NZ_NIDE01000007.1"/>
</dbReference>
<dbReference type="Gene3D" id="2.80.10.50">
    <property type="match status" value="6"/>
</dbReference>
<sequence>MRTTRPRFRAELLEDRVTPSYALDPTFGTTGTAMWPLAPNGWAVYATNTYVQPDGRIVELGQMFLASKNEYASYVTRLTADGQVDPTFNGGNSEPVGQASALAFAPDGDLVIVGRTPSSALDNNAPADTYSQVAITVLNPDGTADTAFNGTGYETLSLDPSDGTIDENGGSVAVASDGSITVLGFRSNDGAITQPESQAMDPVVVRLNPDGALDTTFNGTGKQTIPADQFAMVQSAGTVFVTPAGGVLVVGGQSHPIADASPPVTDIGVVRLDAAGQLDTTFNGTGHAVYPSGLTVTGAFDGAVATPDGQILTLFLDAGDQKSSVTRLASDGSLDTGFGANGSVQVAGYPVGAAGDASGNVVVATTSTQYQFIPLRPGYVLPLIVVSNPSDAVRLYAFNSAGNLDPTFGSAGQVVHQLGASTEDGYGSDRSLSLAMRPDGRVILTQTSTDDATQNGAFQYDPTSSNVLSPDPNFGTGGTATLTPPTGQLGQVVDGTSLEPDGSVLVFGHVTPEIPAAPFLTRLTPTGQTDPTFNGGRELQFDPFVTLKQVAYTPDGHIVVVGNVLASKASFGTIPMGQYGTFVARLNPDGSYDTSFNGTGWETLSLTGGAAADGVLSAADGADGTIDLLVSNSVVAQPGVDYAPGVIHNADPIIVRLNADGTLDTAFNGTGTLTLPAAALGLTQTSGSLFATATGGLLFVGTAPATGTGTHPSLAVARLNPDGTLDTTFGTAGTGVAVYDTPTLSDGSGDGFAGVASATQGPDGHILVLASYDRSLGSPDAVVEDAAVVRLTADGSLDTGFGTNGVVTVPGTAVHFPVLSGALIAGGADGSVTTATWSQPTSGGASPSLILARFDTTGSPDPAFGPGGAISDPIVANVASLSVRPDGQVLVGEYDFTTSTEPGAVSEVVQYGSASPPVVPPPPVSPPPVSPPPSPPAQPPEVAVPAGQEVVLADVNGDGVNDIITTGTDGTTLEVINGATGTDLVAPFHPFEVGFTGTIGIAAADLSGTGRADVIVTAGAGGGARVIVYDGATLAAGSTTPLFTYFGIPDPAFRGGARLAVADVTGDGVPDVIVAAGAGGGPRVTIWDGASILAGHPVVVEDFFAFEPSVQNGVFVSAGDFAGTGGTSLAFGAGPGSAPRVRVFDAAQLLAAGPFATLDQAPAAAQLANFYAGDPNQRTGAQVAIVPATASTPAELYTRTGAAGAAPVNMYSAAALTGAAVPSPDQTLDATTAAATPALDGVFVG</sequence>
<dbReference type="Pfam" id="PF17164">
    <property type="entry name" value="DUF5122"/>
    <property type="match status" value="8"/>
</dbReference>